<name>A0ABW6A613_9BACT</name>
<dbReference type="EMBL" id="JBHUOZ010000003">
    <property type="protein sequence ID" value="MFD2920743.1"/>
    <property type="molecule type" value="Genomic_DNA"/>
</dbReference>
<sequence>MRLLYFTALLFIFTHCSDTKQTPPTTAKDSIPVTNTTPKPAVTTAGTKDTIILSPLHKPNYILADLDGDNLTDSVQLIQHTSNKKYGLLIKFGNHTSTLLGAGKDVLQQGFDDLDWVGVFEKAQKGDIYWNNVNDEGEIIGEDQVPETAKIRLPNDGIFIHAAESCGGGVIYLKDGKFEWIQQE</sequence>
<comment type="caution">
    <text evidence="1">The sequence shown here is derived from an EMBL/GenBank/DDBJ whole genome shotgun (WGS) entry which is preliminary data.</text>
</comment>
<keyword evidence="2" id="KW-1185">Reference proteome</keyword>
<proteinExistence type="predicted"/>
<evidence type="ECO:0000313" key="2">
    <source>
        <dbReference type="Proteomes" id="UP001597511"/>
    </source>
</evidence>
<dbReference type="RefSeq" id="WP_386099687.1">
    <property type="nucleotide sequence ID" value="NZ_JBHUOZ010000003.1"/>
</dbReference>
<accession>A0ABW6A613</accession>
<dbReference type="Proteomes" id="UP001597511">
    <property type="component" value="Unassembled WGS sequence"/>
</dbReference>
<protein>
    <recommendedName>
        <fullName evidence="3">FG-GAP repeat-containing protein</fullName>
    </recommendedName>
</protein>
<organism evidence="1 2">
    <name type="scientific">Terrimonas rubra</name>
    <dbReference type="NCBI Taxonomy" id="1035890"/>
    <lineage>
        <taxon>Bacteria</taxon>
        <taxon>Pseudomonadati</taxon>
        <taxon>Bacteroidota</taxon>
        <taxon>Chitinophagia</taxon>
        <taxon>Chitinophagales</taxon>
        <taxon>Chitinophagaceae</taxon>
        <taxon>Terrimonas</taxon>
    </lineage>
</organism>
<evidence type="ECO:0008006" key="3">
    <source>
        <dbReference type="Google" id="ProtNLM"/>
    </source>
</evidence>
<evidence type="ECO:0000313" key="1">
    <source>
        <dbReference type="EMBL" id="MFD2920743.1"/>
    </source>
</evidence>
<reference evidence="2" key="1">
    <citation type="journal article" date="2019" name="Int. J. Syst. Evol. Microbiol.">
        <title>The Global Catalogue of Microorganisms (GCM) 10K type strain sequencing project: providing services to taxonomists for standard genome sequencing and annotation.</title>
        <authorList>
            <consortium name="The Broad Institute Genomics Platform"/>
            <consortium name="The Broad Institute Genome Sequencing Center for Infectious Disease"/>
            <person name="Wu L."/>
            <person name="Ma J."/>
        </authorList>
    </citation>
    <scope>NUCLEOTIDE SEQUENCE [LARGE SCALE GENOMIC DNA]</scope>
    <source>
        <strain evidence="2">KCTC 23299</strain>
    </source>
</reference>
<gene>
    <name evidence="1" type="ORF">ACFS6H_13545</name>
</gene>